<dbReference type="Gene3D" id="3.30.710.10">
    <property type="entry name" value="Potassium Channel Kv1.1, Chain A"/>
    <property type="match status" value="1"/>
</dbReference>
<name>A0A9P0A9U4_BEMTA</name>
<feature type="region of interest" description="Disordered" evidence="5">
    <location>
        <begin position="269"/>
        <end position="325"/>
    </location>
</feature>
<organism evidence="8 9">
    <name type="scientific">Bemisia tabaci</name>
    <name type="common">Sweetpotato whitefly</name>
    <name type="synonym">Aleurodes tabaci</name>
    <dbReference type="NCBI Taxonomy" id="7038"/>
    <lineage>
        <taxon>Eukaryota</taxon>
        <taxon>Metazoa</taxon>
        <taxon>Ecdysozoa</taxon>
        <taxon>Arthropoda</taxon>
        <taxon>Hexapoda</taxon>
        <taxon>Insecta</taxon>
        <taxon>Pterygota</taxon>
        <taxon>Neoptera</taxon>
        <taxon>Paraneoptera</taxon>
        <taxon>Hemiptera</taxon>
        <taxon>Sternorrhyncha</taxon>
        <taxon>Aleyrodoidea</taxon>
        <taxon>Aleyrodidae</taxon>
        <taxon>Aleyrodinae</taxon>
        <taxon>Bemisia</taxon>
    </lineage>
</organism>
<dbReference type="InterPro" id="IPR011333">
    <property type="entry name" value="SKP1/BTB/POZ_sf"/>
</dbReference>
<dbReference type="PANTHER" id="PTHR23110">
    <property type="entry name" value="BTB DOMAIN TRANSCRIPTION FACTOR"/>
    <property type="match status" value="1"/>
</dbReference>
<comment type="subcellular location">
    <subcellularLocation>
        <location evidence="1 4">Nucleus</location>
    </subcellularLocation>
</comment>
<protein>
    <submittedName>
        <fullName evidence="8">Uncharacterized protein</fullName>
    </submittedName>
</protein>
<dbReference type="SUPFAM" id="SSF54695">
    <property type="entry name" value="POZ domain"/>
    <property type="match status" value="1"/>
</dbReference>
<dbReference type="OrthoDB" id="10261408at2759"/>
<keyword evidence="3 4" id="KW-0539">Nucleus</keyword>
<keyword evidence="9" id="KW-1185">Reference proteome</keyword>
<dbReference type="PROSITE" id="PS50960">
    <property type="entry name" value="HTH_PSQ"/>
    <property type="match status" value="1"/>
</dbReference>
<dbReference type="PROSITE" id="PS50097">
    <property type="entry name" value="BTB"/>
    <property type="match status" value="1"/>
</dbReference>
<dbReference type="Proteomes" id="UP001152759">
    <property type="component" value="Chromosome 3"/>
</dbReference>
<sequence>MAALQQYCLRWNNHRSNLLTVFDQLLQNEAFTDVTLACEGGLSVKCHKMVLAACSSYFQNVFTELPCRHPVVVLKDVRYCEIKAILQYMYRGEVNVQQDQLAALLKVAEALKVKGLVEENSQVTKSDEDPNTITTSSNANQTTPHSSSSRNSTSNGNPNSTLNSNSNSNNSPPHSTSVPAQSKSPFMYGGGGGHGGKSPLERPGSRGGLPVWAVPHGFPLPSTPNPHAAAMLSSCYEAAMGADIPPLRRKKMSGMMMSRDTPILRTVLGQGQADSSQPVSLICHPDSHDSQNHASSPAQDPDKSNLSVKAEFSSEGAPSPYTDVTDEEMNDRARMMLHSSSPKSFYADSKGGSVSSAIATYVPTQKPEWKRYKQYTRHDIDSAIEAVQNGMSALQASRKFGVPSRTLYDKVKKRGIVTSRPFRRSSSGNNGAAFPYGISGASLMLAGNEQNHMSMERMYLHHADVGDSRSADNDREAVAIAAAAGASINSDRNSTTPPNSHPSPRSPSPNLIKYANRNSMTPSPPPMQEGEDEEDQVEDLSISRKPDPPPTSRVIMPPMSQATATMLAAGSDSMPSDGVRD</sequence>
<dbReference type="SMART" id="SM00225">
    <property type="entry name" value="BTB"/>
    <property type="match status" value="1"/>
</dbReference>
<reference evidence="8" key="1">
    <citation type="submission" date="2021-12" db="EMBL/GenBank/DDBJ databases">
        <authorList>
            <person name="King R."/>
        </authorList>
    </citation>
    <scope>NUCLEOTIDE SEQUENCE</scope>
</reference>
<feature type="region of interest" description="Disordered" evidence="5">
    <location>
        <begin position="120"/>
        <end position="208"/>
    </location>
</feature>
<evidence type="ECO:0000313" key="9">
    <source>
        <dbReference type="Proteomes" id="UP001152759"/>
    </source>
</evidence>
<dbReference type="InterPro" id="IPR007889">
    <property type="entry name" value="HTH_Psq"/>
</dbReference>
<proteinExistence type="predicted"/>
<dbReference type="CDD" id="cd18315">
    <property type="entry name" value="BTB_POZ_BAB-like"/>
    <property type="match status" value="1"/>
</dbReference>
<dbReference type="EMBL" id="OU963864">
    <property type="protein sequence ID" value="CAH0387186.1"/>
    <property type="molecule type" value="Genomic_DNA"/>
</dbReference>
<dbReference type="PANTHER" id="PTHR23110:SF82">
    <property type="entry name" value="PROTEIN TRAMTRACK, ALPHA ISOFORM"/>
    <property type="match status" value="1"/>
</dbReference>
<dbReference type="Pfam" id="PF05225">
    <property type="entry name" value="HTH_psq"/>
    <property type="match status" value="1"/>
</dbReference>
<dbReference type="InterPro" id="IPR009057">
    <property type="entry name" value="Homeodomain-like_sf"/>
</dbReference>
<feature type="domain" description="BTB" evidence="6">
    <location>
        <begin position="32"/>
        <end position="98"/>
    </location>
</feature>
<feature type="compositionally biased region" description="Polar residues" evidence="5">
    <location>
        <begin position="131"/>
        <end position="141"/>
    </location>
</feature>
<evidence type="ECO:0000259" key="7">
    <source>
        <dbReference type="PROSITE" id="PS50960"/>
    </source>
</evidence>
<dbReference type="SUPFAM" id="SSF46689">
    <property type="entry name" value="Homeodomain-like"/>
    <property type="match status" value="1"/>
</dbReference>
<evidence type="ECO:0000313" key="8">
    <source>
        <dbReference type="EMBL" id="CAH0387186.1"/>
    </source>
</evidence>
<feature type="domain" description="HTH psq-type" evidence="7">
    <location>
        <begin position="366"/>
        <end position="417"/>
    </location>
</feature>
<feature type="region of interest" description="Disordered" evidence="5">
    <location>
        <begin position="483"/>
        <end position="581"/>
    </location>
</feature>
<accession>A0A9P0A9U4</accession>
<dbReference type="GO" id="GO:0006357">
    <property type="term" value="P:regulation of transcription by RNA polymerase II"/>
    <property type="evidence" value="ECO:0007669"/>
    <property type="project" value="TreeGrafter"/>
</dbReference>
<dbReference type="GO" id="GO:0003677">
    <property type="term" value="F:DNA binding"/>
    <property type="evidence" value="ECO:0007669"/>
    <property type="project" value="UniProtKB-UniRule"/>
</dbReference>
<dbReference type="GO" id="GO:0005634">
    <property type="term" value="C:nucleus"/>
    <property type="evidence" value="ECO:0007669"/>
    <property type="project" value="UniProtKB-SubCell"/>
</dbReference>
<dbReference type="InterPro" id="IPR051095">
    <property type="entry name" value="Dros_DevTransReg"/>
</dbReference>
<keyword evidence="2 4" id="KW-0238">DNA-binding</keyword>
<evidence type="ECO:0000256" key="4">
    <source>
        <dbReference type="PROSITE-ProRule" id="PRU00320"/>
    </source>
</evidence>
<evidence type="ECO:0000256" key="3">
    <source>
        <dbReference type="ARBA" id="ARBA00023242"/>
    </source>
</evidence>
<dbReference type="InterPro" id="IPR000210">
    <property type="entry name" value="BTB/POZ_dom"/>
</dbReference>
<evidence type="ECO:0000256" key="1">
    <source>
        <dbReference type="ARBA" id="ARBA00004123"/>
    </source>
</evidence>
<feature type="compositionally biased region" description="Low complexity" evidence="5">
    <location>
        <begin position="483"/>
        <end position="498"/>
    </location>
</feature>
<evidence type="ECO:0000259" key="6">
    <source>
        <dbReference type="PROSITE" id="PS50097"/>
    </source>
</evidence>
<dbReference type="FunFam" id="1.10.10.60:FF:000019">
    <property type="entry name" value="Ligand-dependent corepressor isoform 1"/>
    <property type="match status" value="1"/>
</dbReference>
<evidence type="ECO:0000256" key="2">
    <source>
        <dbReference type="ARBA" id="ARBA00023125"/>
    </source>
</evidence>
<feature type="DNA-binding region" description="H-T-H motif" evidence="4">
    <location>
        <begin position="393"/>
        <end position="413"/>
    </location>
</feature>
<dbReference type="Gene3D" id="1.10.10.60">
    <property type="entry name" value="Homeodomain-like"/>
    <property type="match status" value="1"/>
</dbReference>
<feature type="compositionally biased region" description="Low complexity" evidence="5">
    <location>
        <begin position="142"/>
        <end position="177"/>
    </location>
</feature>
<dbReference type="KEGG" id="btab:109037603"/>
<dbReference type="AlphaFoldDB" id="A0A9P0A9U4"/>
<gene>
    <name evidence="8" type="ORF">BEMITA_LOCUS6231</name>
</gene>
<dbReference type="Pfam" id="PF00651">
    <property type="entry name" value="BTB"/>
    <property type="match status" value="1"/>
</dbReference>
<feature type="compositionally biased region" description="Acidic residues" evidence="5">
    <location>
        <begin position="529"/>
        <end position="538"/>
    </location>
</feature>
<evidence type="ECO:0000256" key="5">
    <source>
        <dbReference type="SAM" id="MobiDB-lite"/>
    </source>
</evidence>